<sequence>MAPPQSVLRSAPVRPRSVDLAFSVHLCGSVLGLLSALLGLVILDEQIRADLGSDDLGMPSLDAAVELMRIVAVTMTIVVVVISVVFLFFVFAMRNGRSWARILLTVVGSLNLLASLGYLGQLGVQFGIGGVGVVVATVNILILPVTALGIIAMYLPESNRYFQYN</sequence>
<name>A0AAC9L718_9PSEU</name>
<feature type="transmembrane region" description="Helical" evidence="1">
    <location>
        <begin position="20"/>
        <end position="43"/>
    </location>
</feature>
<dbReference type="KEGG" id="acad:UA74_02355"/>
<feature type="transmembrane region" description="Helical" evidence="1">
    <location>
        <begin position="102"/>
        <end position="120"/>
    </location>
</feature>
<proteinExistence type="predicted"/>
<gene>
    <name evidence="2" type="ORF">UA74_02355</name>
</gene>
<organism evidence="2 3">
    <name type="scientific">Actinoalloteichus fjordicus</name>
    <dbReference type="NCBI Taxonomy" id="1612552"/>
    <lineage>
        <taxon>Bacteria</taxon>
        <taxon>Bacillati</taxon>
        <taxon>Actinomycetota</taxon>
        <taxon>Actinomycetes</taxon>
        <taxon>Pseudonocardiales</taxon>
        <taxon>Pseudonocardiaceae</taxon>
        <taxon>Actinoalloteichus</taxon>
    </lineage>
</organism>
<dbReference type="Proteomes" id="UP000185511">
    <property type="component" value="Chromosome"/>
</dbReference>
<dbReference type="EMBL" id="CP016076">
    <property type="protein sequence ID" value="APU12558.1"/>
    <property type="molecule type" value="Genomic_DNA"/>
</dbReference>
<reference evidence="3" key="1">
    <citation type="submission" date="2016-06" db="EMBL/GenBank/DDBJ databases">
        <title>Complete genome sequence of Actinoalloteichus fjordicus DSM 46855 (=ADI127-17), type strain of the new species Actinoalloteichus fjordicus.</title>
        <authorList>
            <person name="Ruckert C."/>
            <person name="Nouioui I."/>
            <person name="Willmese J."/>
            <person name="van Wezel G."/>
            <person name="Klenk H.-P."/>
            <person name="Kalinowski J."/>
            <person name="Zotchev S.B."/>
        </authorList>
    </citation>
    <scope>NUCLEOTIDE SEQUENCE [LARGE SCALE GENOMIC DNA]</scope>
    <source>
        <strain evidence="3">ADI127-7</strain>
    </source>
</reference>
<evidence type="ECO:0000256" key="1">
    <source>
        <dbReference type="SAM" id="Phobius"/>
    </source>
</evidence>
<evidence type="ECO:0000313" key="2">
    <source>
        <dbReference type="EMBL" id="APU12558.1"/>
    </source>
</evidence>
<keyword evidence="1" id="KW-1133">Transmembrane helix</keyword>
<accession>A0AAC9L718</accession>
<keyword evidence="1" id="KW-0812">Transmembrane</keyword>
<feature type="transmembrane region" description="Helical" evidence="1">
    <location>
        <begin position="67"/>
        <end position="90"/>
    </location>
</feature>
<dbReference type="AlphaFoldDB" id="A0AAC9L718"/>
<protein>
    <submittedName>
        <fullName evidence="2">Uncharacterized protein</fullName>
    </submittedName>
</protein>
<keyword evidence="1" id="KW-0472">Membrane</keyword>
<evidence type="ECO:0000313" key="3">
    <source>
        <dbReference type="Proteomes" id="UP000185511"/>
    </source>
</evidence>
<keyword evidence="3" id="KW-1185">Reference proteome</keyword>
<feature type="transmembrane region" description="Helical" evidence="1">
    <location>
        <begin position="126"/>
        <end position="155"/>
    </location>
</feature>